<evidence type="ECO:0000313" key="1">
    <source>
        <dbReference type="EMBL" id="KPL54959.1"/>
    </source>
</evidence>
<dbReference type="RefSeq" id="WP_054361125.1">
    <property type="nucleotide sequence ID" value="NZ_JAPCYQ010000001.1"/>
</dbReference>
<dbReference type="STRING" id="665126.ABB55_24280"/>
<dbReference type="AlphaFoldDB" id="A0A0P6VUN4"/>
<keyword evidence="2" id="KW-1185">Reference proteome</keyword>
<dbReference type="Pfam" id="PF02620">
    <property type="entry name" value="YceD"/>
    <property type="match status" value="1"/>
</dbReference>
<dbReference type="Proteomes" id="UP000048984">
    <property type="component" value="Unassembled WGS sequence"/>
</dbReference>
<evidence type="ECO:0000313" key="2">
    <source>
        <dbReference type="Proteomes" id="UP000048984"/>
    </source>
</evidence>
<gene>
    <name evidence="1" type="ORF">ABB55_24280</name>
</gene>
<dbReference type="EMBL" id="LJYW01000001">
    <property type="protein sequence ID" value="KPL54959.1"/>
    <property type="molecule type" value="Genomic_DNA"/>
</dbReference>
<proteinExistence type="predicted"/>
<name>A0A0P6VUN4_9HYPH</name>
<sequence length="187" mass="19686">MTSPANAAPILSRTLSIADVPGDGTTVRIVATEAERTALAADLDLPAIHRLEAEVTVKPWSRTGFIMEGRVSADITQTCVVSLDPVEAKVDETIEVKFAPEAEEESWLKRLAAAAEADPEATGEDPPDFFAGGTLDPGAVVEQQFVLGIDPYPRKPGAAFDAAAYGAAEPEEAKPSPFAALAKLKKD</sequence>
<reference evidence="1 2" key="2">
    <citation type="submission" date="2015-10" db="EMBL/GenBank/DDBJ databases">
        <title>Draft Genome Sequence of Prosthecomicrobium hirschii ATCC 27832.</title>
        <authorList>
            <person name="Daniel J."/>
            <person name="Givan S.A."/>
            <person name="Brun Y.V."/>
            <person name="Brown P.J."/>
        </authorList>
    </citation>
    <scope>NUCLEOTIDE SEQUENCE [LARGE SCALE GENOMIC DNA]</scope>
    <source>
        <strain evidence="1 2">16</strain>
    </source>
</reference>
<accession>A0A0P6VUN4</accession>
<organism evidence="1 2">
    <name type="scientific">Prosthecodimorpha hirschii</name>
    <dbReference type="NCBI Taxonomy" id="665126"/>
    <lineage>
        <taxon>Bacteria</taxon>
        <taxon>Pseudomonadati</taxon>
        <taxon>Pseudomonadota</taxon>
        <taxon>Alphaproteobacteria</taxon>
        <taxon>Hyphomicrobiales</taxon>
        <taxon>Ancalomicrobiaceae</taxon>
        <taxon>Prosthecodimorpha</taxon>
    </lineage>
</organism>
<reference evidence="1 2" key="1">
    <citation type="submission" date="2015-09" db="EMBL/GenBank/DDBJ databases">
        <authorList>
            <person name="Jackson K.R."/>
            <person name="Lunt B.L."/>
            <person name="Fisher J.N.B."/>
            <person name="Gardner A.V."/>
            <person name="Bailey M.E."/>
            <person name="Deus L.M."/>
            <person name="Earl A.S."/>
            <person name="Gibby P.D."/>
            <person name="Hartmann K.A."/>
            <person name="Liu J.E."/>
            <person name="Manci A.M."/>
            <person name="Nielsen D.A."/>
            <person name="Solomon M.B."/>
            <person name="Breakwell D.P."/>
            <person name="Burnett S.H."/>
            <person name="Grose J.H."/>
        </authorList>
    </citation>
    <scope>NUCLEOTIDE SEQUENCE [LARGE SCALE GENOMIC DNA]</scope>
    <source>
        <strain evidence="1 2">16</strain>
    </source>
</reference>
<protein>
    <recommendedName>
        <fullName evidence="3">Metal-binding protein</fullName>
    </recommendedName>
</protein>
<evidence type="ECO:0008006" key="3">
    <source>
        <dbReference type="Google" id="ProtNLM"/>
    </source>
</evidence>
<dbReference type="InterPro" id="IPR003772">
    <property type="entry name" value="YceD"/>
</dbReference>
<comment type="caution">
    <text evidence="1">The sequence shown here is derived from an EMBL/GenBank/DDBJ whole genome shotgun (WGS) entry which is preliminary data.</text>
</comment>